<dbReference type="InterPro" id="IPR016040">
    <property type="entry name" value="NAD(P)-bd_dom"/>
</dbReference>
<dbReference type="PANTHER" id="PTHR43355:SF2">
    <property type="entry name" value="FLAVIN REDUCTASE (NADPH)"/>
    <property type="match status" value="1"/>
</dbReference>
<dbReference type="EMBL" id="BAAAPW010000001">
    <property type="protein sequence ID" value="GAA2026804.1"/>
    <property type="molecule type" value="Genomic_DNA"/>
</dbReference>
<dbReference type="Pfam" id="PF13460">
    <property type="entry name" value="NAD_binding_10"/>
    <property type="match status" value="1"/>
</dbReference>
<name>A0ABP5FK43_9MICO</name>
<dbReference type="Gene3D" id="3.40.50.720">
    <property type="entry name" value="NAD(P)-binding Rossmann-like Domain"/>
    <property type="match status" value="1"/>
</dbReference>
<comment type="caution">
    <text evidence="2">The sequence shown here is derived from an EMBL/GenBank/DDBJ whole genome shotgun (WGS) entry which is preliminary data.</text>
</comment>
<sequence>MNVIIFGVTGYAGGWIARELVDRGHRVTGVSRNPGEVPDGVDVVQGDLRDSDFASRIAGGADVVVVAVRPSVVATPDRSFADVLLTTAIPAAERTGARLAIVAGSGTLVAPTGQRVMDAPTFNPAFLPESTQHAAALEALRGLDDGPDWFALSPPAQFGAAFGGSRTGRYTVGADALLVDEHGVSRISGPDYAVAFVDELERPRHHRTRFTVVG</sequence>
<dbReference type="RefSeq" id="WP_344369569.1">
    <property type="nucleotide sequence ID" value="NZ_BAAAPW010000001.1"/>
</dbReference>
<organism evidence="2 3">
    <name type="scientific">Agromyces tropicus</name>
    <dbReference type="NCBI Taxonomy" id="555371"/>
    <lineage>
        <taxon>Bacteria</taxon>
        <taxon>Bacillati</taxon>
        <taxon>Actinomycetota</taxon>
        <taxon>Actinomycetes</taxon>
        <taxon>Micrococcales</taxon>
        <taxon>Microbacteriaceae</taxon>
        <taxon>Agromyces</taxon>
    </lineage>
</organism>
<feature type="domain" description="NAD(P)-binding" evidence="1">
    <location>
        <begin position="7"/>
        <end position="188"/>
    </location>
</feature>
<dbReference type="InterPro" id="IPR051606">
    <property type="entry name" value="Polyketide_Oxido-like"/>
</dbReference>
<dbReference type="SUPFAM" id="SSF51735">
    <property type="entry name" value="NAD(P)-binding Rossmann-fold domains"/>
    <property type="match status" value="1"/>
</dbReference>
<evidence type="ECO:0000313" key="3">
    <source>
        <dbReference type="Proteomes" id="UP001501196"/>
    </source>
</evidence>
<accession>A0ABP5FK43</accession>
<evidence type="ECO:0000259" key="1">
    <source>
        <dbReference type="Pfam" id="PF13460"/>
    </source>
</evidence>
<gene>
    <name evidence="2" type="ORF">GCM10009819_07550</name>
</gene>
<proteinExistence type="predicted"/>
<dbReference type="Proteomes" id="UP001501196">
    <property type="component" value="Unassembled WGS sequence"/>
</dbReference>
<keyword evidence="3" id="KW-1185">Reference proteome</keyword>
<dbReference type="InterPro" id="IPR036291">
    <property type="entry name" value="NAD(P)-bd_dom_sf"/>
</dbReference>
<evidence type="ECO:0000313" key="2">
    <source>
        <dbReference type="EMBL" id="GAA2026804.1"/>
    </source>
</evidence>
<protein>
    <submittedName>
        <fullName evidence="2">NAD(P)H-binding protein</fullName>
    </submittedName>
</protein>
<reference evidence="3" key="1">
    <citation type="journal article" date="2019" name="Int. J. Syst. Evol. Microbiol.">
        <title>The Global Catalogue of Microorganisms (GCM) 10K type strain sequencing project: providing services to taxonomists for standard genome sequencing and annotation.</title>
        <authorList>
            <consortium name="The Broad Institute Genomics Platform"/>
            <consortium name="The Broad Institute Genome Sequencing Center for Infectious Disease"/>
            <person name="Wu L."/>
            <person name="Ma J."/>
        </authorList>
    </citation>
    <scope>NUCLEOTIDE SEQUENCE [LARGE SCALE GENOMIC DNA]</scope>
    <source>
        <strain evidence="3">JCM 15672</strain>
    </source>
</reference>
<dbReference type="PANTHER" id="PTHR43355">
    <property type="entry name" value="FLAVIN REDUCTASE (NADPH)"/>
    <property type="match status" value="1"/>
</dbReference>